<organism evidence="8 9">
    <name type="scientific">Jannaschia helgolandensis</name>
    <dbReference type="NCBI Taxonomy" id="188906"/>
    <lineage>
        <taxon>Bacteria</taxon>
        <taxon>Pseudomonadati</taxon>
        <taxon>Pseudomonadota</taxon>
        <taxon>Alphaproteobacteria</taxon>
        <taxon>Rhodobacterales</taxon>
        <taxon>Roseobacteraceae</taxon>
        <taxon>Jannaschia</taxon>
    </lineage>
</organism>
<dbReference type="InterPro" id="IPR027469">
    <property type="entry name" value="Cation_efflux_TMD_sf"/>
</dbReference>
<evidence type="ECO:0000256" key="4">
    <source>
        <dbReference type="ARBA" id="ARBA00022989"/>
    </source>
</evidence>
<keyword evidence="3" id="KW-0813">Transport</keyword>
<keyword evidence="5 6" id="KW-0472">Membrane</keyword>
<dbReference type="STRING" id="188906.SAMN04488526_1761"/>
<dbReference type="PANTHER" id="PTHR11562">
    <property type="entry name" value="CATION EFFLUX PROTEIN/ ZINC TRANSPORTER"/>
    <property type="match status" value="1"/>
</dbReference>
<keyword evidence="2 6" id="KW-0812">Transmembrane</keyword>
<dbReference type="Gene3D" id="1.20.1510.10">
    <property type="entry name" value="Cation efflux protein transmembrane domain"/>
    <property type="match status" value="1"/>
</dbReference>
<feature type="transmembrane region" description="Helical" evidence="6">
    <location>
        <begin position="70"/>
        <end position="93"/>
    </location>
</feature>
<keyword evidence="3" id="KW-0864">Zinc transport</keyword>
<dbReference type="SUPFAM" id="SSF161111">
    <property type="entry name" value="Cation efflux protein transmembrane domain-like"/>
    <property type="match status" value="1"/>
</dbReference>
<dbReference type="OrthoDB" id="9799649at2"/>
<dbReference type="Proteomes" id="UP000199283">
    <property type="component" value="Unassembled WGS sequence"/>
</dbReference>
<sequence length="202" mass="21599">MTEMQSQQRKTLWIVLLLNVAISLGFFATGALGDSSALIANGLDNTSDSMVYAISLFAMTRSDKWQRIAANVSGTVLLLFAIGIVIDAVRRYYAGSEPLGPLMITMALIAAVVNLVCVWLLARIKDPDVNIRAANTFSINDFASNGGILVAGGLVWWLGTSWPDLAVGIAVAGIAVWGGINILRDAHREHHLAVHDGPDARS</sequence>
<protein>
    <submittedName>
        <fullName evidence="8">Cation diffusion facilitator family transporter</fullName>
    </submittedName>
</protein>
<feature type="domain" description="Cation efflux protein transmembrane" evidence="7">
    <location>
        <begin position="12"/>
        <end position="186"/>
    </location>
</feature>
<dbReference type="InterPro" id="IPR002524">
    <property type="entry name" value="Cation_efflux"/>
</dbReference>
<evidence type="ECO:0000256" key="1">
    <source>
        <dbReference type="ARBA" id="ARBA00004141"/>
    </source>
</evidence>
<dbReference type="GO" id="GO:0005886">
    <property type="term" value="C:plasma membrane"/>
    <property type="evidence" value="ECO:0007669"/>
    <property type="project" value="TreeGrafter"/>
</dbReference>
<reference evidence="8 9" key="1">
    <citation type="submission" date="2016-10" db="EMBL/GenBank/DDBJ databases">
        <authorList>
            <person name="de Groot N.N."/>
        </authorList>
    </citation>
    <scope>NUCLEOTIDE SEQUENCE [LARGE SCALE GENOMIC DNA]</scope>
    <source>
        <strain evidence="8 9">DSM 14858</strain>
    </source>
</reference>
<keyword evidence="9" id="KW-1185">Reference proteome</keyword>
<dbReference type="PANTHER" id="PTHR11562:SF17">
    <property type="entry name" value="RE54080P-RELATED"/>
    <property type="match status" value="1"/>
</dbReference>
<proteinExistence type="predicted"/>
<feature type="transmembrane region" description="Helical" evidence="6">
    <location>
        <begin position="165"/>
        <end position="183"/>
    </location>
</feature>
<evidence type="ECO:0000256" key="6">
    <source>
        <dbReference type="SAM" id="Phobius"/>
    </source>
</evidence>
<dbReference type="NCBIfam" id="TIGR01297">
    <property type="entry name" value="CDF"/>
    <property type="match status" value="1"/>
</dbReference>
<feature type="transmembrane region" description="Helical" evidence="6">
    <location>
        <begin position="99"/>
        <end position="122"/>
    </location>
</feature>
<evidence type="ECO:0000313" key="8">
    <source>
        <dbReference type="EMBL" id="SEK99753.1"/>
    </source>
</evidence>
<keyword evidence="3" id="KW-0862">Zinc</keyword>
<evidence type="ECO:0000259" key="7">
    <source>
        <dbReference type="Pfam" id="PF01545"/>
    </source>
</evidence>
<dbReference type="EMBL" id="FNZQ01000002">
    <property type="protein sequence ID" value="SEK99753.1"/>
    <property type="molecule type" value="Genomic_DNA"/>
</dbReference>
<dbReference type="InterPro" id="IPR050681">
    <property type="entry name" value="CDF/SLC30A"/>
</dbReference>
<dbReference type="RefSeq" id="WP_092761867.1">
    <property type="nucleotide sequence ID" value="NZ_CAXBJT010000149.1"/>
</dbReference>
<feature type="transmembrane region" description="Helical" evidence="6">
    <location>
        <begin position="12"/>
        <end position="32"/>
    </location>
</feature>
<comment type="subcellular location">
    <subcellularLocation>
        <location evidence="1">Membrane</location>
        <topology evidence="1">Multi-pass membrane protein</topology>
    </subcellularLocation>
</comment>
<dbReference type="GO" id="GO:0005385">
    <property type="term" value="F:zinc ion transmembrane transporter activity"/>
    <property type="evidence" value="ECO:0007669"/>
    <property type="project" value="TreeGrafter"/>
</dbReference>
<feature type="transmembrane region" description="Helical" evidence="6">
    <location>
        <begin position="38"/>
        <end position="58"/>
    </location>
</feature>
<keyword evidence="4 6" id="KW-1133">Transmembrane helix</keyword>
<evidence type="ECO:0000256" key="5">
    <source>
        <dbReference type="ARBA" id="ARBA00023136"/>
    </source>
</evidence>
<keyword evidence="3" id="KW-0406">Ion transport</keyword>
<dbReference type="Pfam" id="PF01545">
    <property type="entry name" value="Cation_efflux"/>
    <property type="match status" value="1"/>
</dbReference>
<evidence type="ECO:0000256" key="3">
    <source>
        <dbReference type="ARBA" id="ARBA00022906"/>
    </source>
</evidence>
<feature type="transmembrane region" description="Helical" evidence="6">
    <location>
        <begin position="142"/>
        <end position="159"/>
    </location>
</feature>
<evidence type="ECO:0000256" key="2">
    <source>
        <dbReference type="ARBA" id="ARBA00022692"/>
    </source>
</evidence>
<evidence type="ECO:0000313" key="9">
    <source>
        <dbReference type="Proteomes" id="UP000199283"/>
    </source>
</evidence>
<gene>
    <name evidence="8" type="ORF">SAMN04488526_1761</name>
</gene>
<dbReference type="InterPro" id="IPR058533">
    <property type="entry name" value="Cation_efflux_TM"/>
</dbReference>
<name>A0A1H7LLB5_9RHOB</name>
<dbReference type="AlphaFoldDB" id="A0A1H7LLB5"/>
<accession>A0A1H7LLB5</accession>